<dbReference type="PANTHER" id="PTHR45138:SF9">
    <property type="entry name" value="DIGUANYLATE CYCLASE DGCM-RELATED"/>
    <property type="match status" value="1"/>
</dbReference>
<dbReference type="PANTHER" id="PTHR45138">
    <property type="entry name" value="REGULATORY COMPONENTS OF SENSORY TRANSDUCTION SYSTEM"/>
    <property type="match status" value="1"/>
</dbReference>
<dbReference type="NCBIfam" id="TIGR00254">
    <property type="entry name" value="GGDEF"/>
    <property type="match status" value="1"/>
</dbReference>
<dbReference type="Gene3D" id="3.30.70.270">
    <property type="match status" value="1"/>
</dbReference>
<dbReference type="InterPro" id="IPR043128">
    <property type="entry name" value="Rev_trsase/Diguanyl_cyclase"/>
</dbReference>
<evidence type="ECO:0000313" key="4">
    <source>
        <dbReference type="EMBL" id="SEA29943.1"/>
    </source>
</evidence>
<dbReference type="PROSITE" id="PS50887">
    <property type="entry name" value="GGDEF"/>
    <property type="match status" value="1"/>
</dbReference>
<dbReference type="InterPro" id="IPR029787">
    <property type="entry name" value="Nucleotide_cyclase"/>
</dbReference>
<dbReference type="GO" id="GO:1902201">
    <property type="term" value="P:negative regulation of bacterial-type flagellum-dependent cell motility"/>
    <property type="evidence" value="ECO:0007669"/>
    <property type="project" value="TreeGrafter"/>
</dbReference>
<organism evidence="4 5">
    <name type="scientific">Marinobacterium iners DSM 11526</name>
    <dbReference type="NCBI Taxonomy" id="1122198"/>
    <lineage>
        <taxon>Bacteria</taxon>
        <taxon>Pseudomonadati</taxon>
        <taxon>Pseudomonadota</taxon>
        <taxon>Gammaproteobacteria</taxon>
        <taxon>Oceanospirillales</taxon>
        <taxon>Oceanospirillaceae</taxon>
        <taxon>Marinobacterium</taxon>
    </lineage>
</organism>
<evidence type="ECO:0000256" key="2">
    <source>
        <dbReference type="ARBA" id="ARBA00034247"/>
    </source>
</evidence>
<dbReference type="InterPro" id="IPR000160">
    <property type="entry name" value="GGDEF_dom"/>
</dbReference>
<accession>A0A1H4A1A3</accession>
<dbReference type="RefSeq" id="WP_091823584.1">
    <property type="nucleotide sequence ID" value="NZ_FNRJ01000002.1"/>
</dbReference>
<gene>
    <name evidence="4" type="ORF">SAMN02745729_102245</name>
</gene>
<dbReference type="InterPro" id="IPR050469">
    <property type="entry name" value="Diguanylate_Cyclase"/>
</dbReference>
<reference evidence="5" key="1">
    <citation type="submission" date="2016-10" db="EMBL/GenBank/DDBJ databases">
        <authorList>
            <person name="Varghese N."/>
            <person name="Submissions S."/>
        </authorList>
    </citation>
    <scope>NUCLEOTIDE SEQUENCE [LARGE SCALE GENOMIC DNA]</scope>
    <source>
        <strain evidence="5">DSM 11526</strain>
    </source>
</reference>
<sequence>MKTRILTRLLADTSAPALLLKDSKAEWSNEAFEQLPKKQRKSIVDWSSDSKNTDILISQGVIFERLKTDEHYLILACGHRAGQQQRALLQELMPALASGSDPFFILPQLLASLLDWPEAAGCKLQGTDKLALMGHWSGQHLLPPQTLELKNSSAAPLYQQGQPGTLILEWDRNEARVRDPLLGDQGLWIAQRVDSRNGNPLGHLSLWGAEKTASLADSIHLMQLCADLISAWQPEQLERSERSPALQLDPLTQLPGRDALDHTLAGSEQERKQSGRDCLLALIDIDSLSAINNLHGQHEGDRVLCQFADRLRHICRPDDHLFRFGGDEFVLLLPVKHTPPPLQQRLDQINRAMTQTLGSAFHASAGLALLSEVNGSGDELLLLADSRLRKEKKQRGI</sequence>
<keyword evidence="5" id="KW-1185">Reference proteome</keyword>
<dbReference type="SMART" id="SM00267">
    <property type="entry name" value="GGDEF"/>
    <property type="match status" value="1"/>
</dbReference>
<dbReference type="SUPFAM" id="SSF55073">
    <property type="entry name" value="Nucleotide cyclase"/>
    <property type="match status" value="1"/>
</dbReference>
<dbReference type="GO" id="GO:0043709">
    <property type="term" value="P:cell adhesion involved in single-species biofilm formation"/>
    <property type="evidence" value="ECO:0007669"/>
    <property type="project" value="TreeGrafter"/>
</dbReference>
<dbReference type="Pfam" id="PF00990">
    <property type="entry name" value="GGDEF"/>
    <property type="match status" value="1"/>
</dbReference>
<name>A0A1H4A1A3_9GAMM</name>
<dbReference type="GO" id="GO:0052621">
    <property type="term" value="F:diguanylate cyclase activity"/>
    <property type="evidence" value="ECO:0007669"/>
    <property type="project" value="UniProtKB-EC"/>
</dbReference>
<protein>
    <recommendedName>
        <fullName evidence="1">diguanylate cyclase</fullName>
        <ecNumber evidence="1">2.7.7.65</ecNumber>
    </recommendedName>
</protein>
<dbReference type="CDD" id="cd01949">
    <property type="entry name" value="GGDEF"/>
    <property type="match status" value="1"/>
</dbReference>
<dbReference type="EMBL" id="FNRJ01000002">
    <property type="protein sequence ID" value="SEA29943.1"/>
    <property type="molecule type" value="Genomic_DNA"/>
</dbReference>
<feature type="domain" description="GGDEF" evidence="3">
    <location>
        <begin position="276"/>
        <end position="397"/>
    </location>
</feature>
<dbReference type="GO" id="GO:0005886">
    <property type="term" value="C:plasma membrane"/>
    <property type="evidence" value="ECO:0007669"/>
    <property type="project" value="TreeGrafter"/>
</dbReference>
<dbReference type="Proteomes" id="UP000242469">
    <property type="component" value="Unassembled WGS sequence"/>
</dbReference>
<proteinExistence type="predicted"/>
<evidence type="ECO:0000259" key="3">
    <source>
        <dbReference type="PROSITE" id="PS50887"/>
    </source>
</evidence>
<dbReference type="AlphaFoldDB" id="A0A1H4A1A3"/>
<dbReference type="OrthoDB" id="766410at2"/>
<dbReference type="STRING" id="1122198.SAMN02745729_102245"/>
<dbReference type="EC" id="2.7.7.65" evidence="1"/>
<comment type="catalytic activity">
    <reaction evidence="2">
        <text>2 GTP = 3',3'-c-di-GMP + 2 diphosphate</text>
        <dbReference type="Rhea" id="RHEA:24898"/>
        <dbReference type="ChEBI" id="CHEBI:33019"/>
        <dbReference type="ChEBI" id="CHEBI:37565"/>
        <dbReference type="ChEBI" id="CHEBI:58805"/>
        <dbReference type="EC" id="2.7.7.65"/>
    </reaction>
</comment>
<evidence type="ECO:0000313" key="5">
    <source>
        <dbReference type="Proteomes" id="UP000242469"/>
    </source>
</evidence>
<evidence type="ECO:0000256" key="1">
    <source>
        <dbReference type="ARBA" id="ARBA00012528"/>
    </source>
</evidence>